<dbReference type="Pfam" id="PF00023">
    <property type="entry name" value="Ank"/>
    <property type="match status" value="1"/>
</dbReference>
<dbReference type="Pfam" id="PF00069">
    <property type="entry name" value="Pkinase"/>
    <property type="match status" value="1"/>
</dbReference>
<evidence type="ECO:0000256" key="3">
    <source>
        <dbReference type="PROSITE-ProRule" id="PRU00023"/>
    </source>
</evidence>
<dbReference type="PANTHER" id="PTHR27001">
    <property type="entry name" value="OS01G0253100 PROTEIN"/>
    <property type="match status" value="1"/>
</dbReference>
<dbReference type="InterPro" id="IPR000719">
    <property type="entry name" value="Prot_kinase_dom"/>
</dbReference>
<feature type="region of interest" description="Disordered" evidence="5">
    <location>
        <begin position="816"/>
        <end position="890"/>
    </location>
</feature>
<name>A0AAE0GTF4_9CHLO</name>
<dbReference type="PROSITE" id="PS50297">
    <property type="entry name" value="ANK_REP_REGION"/>
    <property type="match status" value="2"/>
</dbReference>
<feature type="repeat" description="ANK" evidence="3">
    <location>
        <begin position="1108"/>
        <end position="1137"/>
    </location>
</feature>
<keyword evidence="1 4" id="KW-0547">Nucleotide-binding</keyword>
<feature type="compositionally biased region" description="Basic and acidic residues" evidence="5">
    <location>
        <begin position="832"/>
        <end position="843"/>
    </location>
</feature>
<keyword evidence="2 4" id="KW-0067">ATP-binding</keyword>
<evidence type="ECO:0000256" key="1">
    <source>
        <dbReference type="ARBA" id="ARBA00022741"/>
    </source>
</evidence>
<protein>
    <recommendedName>
        <fullName evidence="6">Protein kinase domain-containing protein</fullName>
    </recommendedName>
</protein>
<feature type="binding site" evidence="4">
    <location>
        <position position="74"/>
    </location>
    <ligand>
        <name>ATP</name>
        <dbReference type="ChEBI" id="CHEBI:30616"/>
    </ligand>
</feature>
<evidence type="ECO:0000256" key="4">
    <source>
        <dbReference type="PROSITE-ProRule" id="PRU10141"/>
    </source>
</evidence>
<dbReference type="AlphaFoldDB" id="A0AAE0GTF4"/>
<dbReference type="SUPFAM" id="SSF48403">
    <property type="entry name" value="Ankyrin repeat"/>
    <property type="match status" value="1"/>
</dbReference>
<evidence type="ECO:0000256" key="2">
    <source>
        <dbReference type="ARBA" id="ARBA00022840"/>
    </source>
</evidence>
<dbReference type="Pfam" id="PF12796">
    <property type="entry name" value="Ank_2"/>
    <property type="match status" value="1"/>
</dbReference>
<dbReference type="PROSITE" id="PS00107">
    <property type="entry name" value="PROTEIN_KINASE_ATP"/>
    <property type="match status" value="1"/>
</dbReference>
<feature type="compositionally biased region" description="Gly residues" evidence="5">
    <location>
        <begin position="729"/>
        <end position="743"/>
    </location>
</feature>
<dbReference type="PROSITE" id="PS50011">
    <property type="entry name" value="PROTEIN_KINASE_DOM"/>
    <property type="match status" value="1"/>
</dbReference>
<accession>A0AAE0GTF4</accession>
<dbReference type="Gene3D" id="3.30.200.20">
    <property type="entry name" value="Phosphorylase Kinase, domain 1"/>
    <property type="match status" value="1"/>
</dbReference>
<dbReference type="GO" id="GO:0005524">
    <property type="term" value="F:ATP binding"/>
    <property type="evidence" value="ECO:0007669"/>
    <property type="project" value="UniProtKB-UniRule"/>
</dbReference>
<evidence type="ECO:0000313" key="7">
    <source>
        <dbReference type="EMBL" id="KAK3283858.1"/>
    </source>
</evidence>
<proteinExistence type="predicted"/>
<dbReference type="Proteomes" id="UP001190700">
    <property type="component" value="Unassembled WGS sequence"/>
</dbReference>
<gene>
    <name evidence="7" type="ORF">CYMTET_8463</name>
</gene>
<dbReference type="GO" id="GO:0005886">
    <property type="term" value="C:plasma membrane"/>
    <property type="evidence" value="ECO:0007669"/>
    <property type="project" value="TreeGrafter"/>
</dbReference>
<feature type="region of interest" description="Disordered" evidence="5">
    <location>
        <begin position="644"/>
        <end position="747"/>
    </location>
</feature>
<dbReference type="SUPFAM" id="SSF56112">
    <property type="entry name" value="Protein kinase-like (PK-like)"/>
    <property type="match status" value="1"/>
</dbReference>
<dbReference type="InterPro" id="IPR011009">
    <property type="entry name" value="Kinase-like_dom_sf"/>
</dbReference>
<dbReference type="EMBL" id="LGRX02002617">
    <property type="protein sequence ID" value="KAK3283858.1"/>
    <property type="molecule type" value="Genomic_DNA"/>
</dbReference>
<sequence length="1171" mass="129084">MTTAFTTDGQASNAGSRSVDMQDIRHSNLHLFPYEHVRSWTDDFNDKNKLGEGLFGAVYYAVDHNTSMEYAVKKLSDELRLGSPQQRQFAARNFENERCVLERYRHPNIIPLLGYALQPSTGSHCLVYELMRNATLRIALAANPSPLSWQRRVRVAVGLAKALNYLHRADPINKVFHRDVSSANIGLDSFFTPKLLDCGLATQIMNDRMKSGLDGQELAVVTVTSMGSQGNPGTVEYMCPLYATSGRYGEVSEVFSFGVVLLELLTGQPPAPARQTGLDFFEAYPDLNSAEKFLPLVDRRSDDVWPEAVAIELVELACRCLDMRQRLRPSFKEIVRVLSTLQNQACSTDTPMDEMMLAQPRAVLEKQAVSYNDSAATSSLREPGDQQCTICLEEHLPERAGVCCAEGHFVCDACFLPYVQIQSEELDVAQICARDASIRCPIAGHGCTAPALSERVVAAHVDDYTFNTHLRAKERMAEQRAIQSRNLEEQGLEDTVERHRDHIVQRLLTNRCPRAGCQAAWYSFDGCNAVKCYRCNGAFCPFCLEDCGEDAHNHVAFQCPLQESLGDLYEGGLEKLRKIEYCRRLRALTQYLRWLDPALQTAVLGRCRADFQGVGIEPETLLRQLQRVNDAVLLNAEWQRRTTETIPGRSELGTSGQSFSGHEAAGAEPADDPMKGAWEAGPSPSPVAVQRLHVLPRQTGKASSSRRESKGATARQARGEGEARAGARSGAGSGPGAGSGLGCSGAATMAPSQRLHVQLTQTEQESSTRRATLHACKKAAMQLAEAGQGRDREASNFWPARVQPMRWLYVGQPSEAPEMRSEGSVGPLAASRKCEVPAHHSPGEEEAAAADEDTQHVPWPGRNIFQGRRRLTQESATEDQPPRQRRRIEEPSLLSRITSSFFSTSAKKRDLKSPPPDYVSGTLRKAAAEGRKEEVEHLLSLGVDPNDPRERDLVFFLKKNSTDLPLQFASTTDEYAPLHCAASKGFTDTVLALMRGYADANILSQCHCTPLYVAALAGHATTVSQLLRSSANPNIPQENSIYPMHRAAGCGHLSTVTALHWGNAMIDPRDKNFYTPLHYAARAGHHEVVAQLLNLGADIQAEAQLKCTPLHCTSWSGHMAATKVLVDNGADILARDENGDSPIDFAKQENHMDVARFLTLSFQRRMGYTES</sequence>
<reference evidence="7 8" key="1">
    <citation type="journal article" date="2015" name="Genome Biol. Evol.">
        <title>Comparative Genomics of a Bacterivorous Green Alga Reveals Evolutionary Causalities and Consequences of Phago-Mixotrophic Mode of Nutrition.</title>
        <authorList>
            <person name="Burns J.A."/>
            <person name="Paasch A."/>
            <person name="Narechania A."/>
            <person name="Kim E."/>
        </authorList>
    </citation>
    <scope>NUCLEOTIDE SEQUENCE [LARGE SCALE GENOMIC DNA]</scope>
    <source>
        <strain evidence="7 8">PLY_AMNH</strain>
    </source>
</reference>
<dbReference type="InterPro" id="IPR036770">
    <property type="entry name" value="Ankyrin_rpt-contain_sf"/>
</dbReference>
<feature type="repeat" description="ANK" evidence="3">
    <location>
        <begin position="1072"/>
        <end position="1104"/>
    </location>
</feature>
<dbReference type="GO" id="GO:0004672">
    <property type="term" value="F:protein kinase activity"/>
    <property type="evidence" value="ECO:0007669"/>
    <property type="project" value="InterPro"/>
</dbReference>
<dbReference type="Gene3D" id="1.10.510.10">
    <property type="entry name" value="Transferase(Phosphotransferase) domain 1"/>
    <property type="match status" value="1"/>
</dbReference>
<organism evidence="7 8">
    <name type="scientific">Cymbomonas tetramitiformis</name>
    <dbReference type="NCBI Taxonomy" id="36881"/>
    <lineage>
        <taxon>Eukaryota</taxon>
        <taxon>Viridiplantae</taxon>
        <taxon>Chlorophyta</taxon>
        <taxon>Pyramimonadophyceae</taxon>
        <taxon>Pyramimonadales</taxon>
        <taxon>Pyramimonadaceae</taxon>
        <taxon>Cymbomonas</taxon>
    </lineage>
</organism>
<dbReference type="InterPro" id="IPR017441">
    <property type="entry name" value="Protein_kinase_ATP_BS"/>
</dbReference>
<feature type="domain" description="Protein kinase" evidence="6">
    <location>
        <begin position="44"/>
        <end position="341"/>
    </location>
</feature>
<dbReference type="SMART" id="SM00248">
    <property type="entry name" value="ANK"/>
    <property type="match status" value="6"/>
</dbReference>
<dbReference type="Gene3D" id="1.25.40.20">
    <property type="entry name" value="Ankyrin repeat-containing domain"/>
    <property type="match status" value="1"/>
</dbReference>
<dbReference type="InterPro" id="IPR002110">
    <property type="entry name" value="Ankyrin_rpt"/>
</dbReference>
<evidence type="ECO:0000313" key="8">
    <source>
        <dbReference type="Proteomes" id="UP001190700"/>
    </source>
</evidence>
<comment type="caution">
    <text evidence="7">The sequence shown here is derived from an EMBL/GenBank/DDBJ whole genome shotgun (WGS) entry which is preliminary data.</text>
</comment>
<dbReference type="Pfam" id="PF13637">
    <property type="entry name" value="Ank_4"/>
    <property type="match status" value="1"/>
</dbReference>
<dbReference type="PANTHER" id="PTHR27001:SF931">
    <property type="entry name" value="OS11G0664100 PROTEIN"/>
    <property type="match status" value="1"/>
</dbReference>
<evidence type="ECO:0000259" key="6">
    <source>
        <dbReference type="PROSITE" id="PS50011"/>
    </source>
</evidence>
<keyword evidence="3" id="KW-0040">ANK repeat</keyword>
<keyword evidence="8" id="KW-1185">Reference proteome</keyword>
<dbReference type="PROSITE" id="PS50088">
    <property type="entry name" value="ANK_REPEAT"/>
    <property type="match status" value="4"/>
</dbReference>
<feature type="repeat" description="ANK" evidence="3">
    <location>
        <begin position="1009"/>
        <end position="1038"/>
    </location>
</feature>
<evidence type="ECO:0000256" key="5">
    <source>
        <dbReference type="SAM" id="MobiDB-lite"/>
    </source>
</evidence>
<feature type="repeat" description="ANK" evidence="3">
    <location>
        <begin position="973"/>
        <end position="1005"/>
    </location>
</feature>